<dbReference type="VEuPathDB" id="VectorBase:AMEM011129"/>
<accession>A0A182V9G2</accession>
<feature type="region of interest" description="Disordered" evidence="1">
    <location>
        <begin position="71"/>
        <end position="108"/>
    </location>
</feature>
<feature type="compositionally biased region" description="Pro residues" evidence="1">
    <location>
        <begin position="184"/>
        <end position="193"/>
    </location>
</feature>
<dbReference type="AlphaFoldDB" id="A0A182V9G2"/>
<name>A0A182V9G2_ANOME</name>
<feature type="compositionally biased region" description="Low complexity" evidence="1">
    <location>
        <begin position="94"/>
        <end position="108"/>
    </location>
</feature>
<feature type="compositionally biased region" description="Pro residues" evidence="1">
    <location>
        <begin position="214"/>
        <end position="224"/>
    </location>
</feature>
<evidence type="ECO:0000256" key="1">
    <source>
        <dbReference type="SAM" id="MobiDB-lite"/>
    </source>
</evidence>
<keyword evidence="3" id="KW-1185">Reference proteome</keyword>
<organism evidence="2 3">
    <name type="scientific">Anopheles merus</name>
    <name type="common">Mosquito</name>
    <dbReference type="NCBI Taxonomy" id="30066"/>
    <lineage>
        <taxon>Eukaryota</taxon>
        <taxon>Metazoa</taxon>
        <taxon>Ecdysozoa</taxon>
        <taxon>Arthropoda</taxon>
        <taxon>Hexapoda</taxon>
        <taxon>Insecta</taxon>
        <taxon>Pterygota</taxon>
        <taxon>Neoptera</taxon>
        <taxon>Endopterygota</taxon>
        <taxon>Diptera</taxon>
        <taxon>Nematocera</taxon>
        <taxon>Culicoidea</taxon>
        <taxon>Culicidae</taxon>
        <taxon>Anophelinae</taxon>
        <taxon>Anopheles</taxon>
    </lineage>
</organism>
<feature type="compositionally biased region" description="Pro residues" evidence="1">
    <location>
        <begin position="246"/>
        <end position="258"/>
    </location>
</feature>
<protein>
    <submittedName>
        <fullName evidence="2">Uncharacterized protein</fullName>
    </submittedName>
</protein>
<feature type="region of interest" description="Disordered" evidence="1">
    <location>
        <begin position="184"/>
        <end position="258"/>
    </location>
</feature>
<dbReference type="Proteomes" id="UP000075903">
    <property type="component" value="Unassembled WGS sequence"/>
</dbReference>
<proteinExistence type="predicted"/>
<sequence length="258" mass="27231">MRADQPHRHVSLILLAARPIVPTGKAPPISTALGLGVRVLEPIVATFDVGSVPAQFPIVLVMPAARPALRSAGRPRVSLASPCPLGPLLKSDRSSSSSSSMSKMLATSSSSAESSTLAWLRGGLSEQKQQQQQQQQQFFVLTHQTLEASRNQVEYQEPDAPPPPADQFPPWPWLLLGIHPLLPGPPPTPPLPDTFPDDSPGGGPRGVFDALLPVGPPEPVPRPAPHTSAAAPVTPLSDQVFFDGPPSLPIPPDPVADE</sequence>
<reference evidence="2" key="1">
    <citation type="submission" date="2020-05" db="UniProtKB">
        <authorList>
            <consortium name="EnsemblMetazoa"/>
        </authorList>
    </citation>
    <scope>IDENTIFICATION</scope>
    <source>
        <strain evidence="2">MAF</strain>
    </source>
</reference>
<evidence type="ECO:0000313" key="2">
    <source>
        <dbReference type="EnsemblMetazoa" id="AMEM011129-PA"/>
    </source>
</evidence>
<dbReference type="EnsemblMetazoa" id="AMEM011129-RA">
    <property type="protein sequence ID" value="AMEM011129-PA"/>
    <property type="gene ID" value="AMEM011129"/>
</dbReference>
<evidence type="ECO:0000313" key="3">
    <source>
        <dbReference type="Proteomes" id="UP000075903"/>
    </source>
</evidence>